<keyword evidence="2" id="KW-1185">Reference proteome</keyword>
<reference evidence="1 2" key="1">
    <citation type="submission" date="2021-06" db="EMBL/GenBank/DDBJ databases">
        <title>Genome sequence of Babesia caballi.</title>
        <authorList>
            <person name="Yamagishi J."/>
            <person name="Kidaka T."/>
            <person name="Ochi A."/>
        </authorList>
    </citation>
    <scope>NUCLEOTIDE SEQUENCE [LARGE SCALE GENOMIC DNA]</scope>
    <source>
        <strain evidence="1">USDA-D6B2</strain>
    </source>
</reference>
<dbReference type="RefSeq" id="XP_067713523.1">
    <property type="nucleotide sequence ID" value="XM_067857422.1"/>
</dbReference>
<dbReference type="GeneID" id="94192935"/>
<name>A0AAV4LPB2_BABCB</name>
<accession>A0AAV4LPB2</accession>
<evidence type="ECO:0000313" key="2">
    <source>
        <dbReference type="Proteomes" id="UP001497744"/>
    </source>
</evidence>
<protein>
    <submittedName>
        <fullName evidence="1">6,7-dimethyl-8-ribityllumazine synthase</fullName>
    </submittedName>
</protein>
<dbReference type="Proteomes" id="UP001497744">
    <property type="component" value="Unassembled WGS sequence"/>
</dbReference>
<proteinExistence type="predicted"/>
<organism evidence="1 2">
    <name type="scientific">Babesia caballi</name>
    <dbReference type="NCBI Taxonomy" id="5871"/>
    <lineage>
        <taxon>Eukaryota</taxon>
        <taxon>Sar</taxon>
        <taxon>Alveolata</taxon>
        <taxon>Apicomplexa</taxon>
        <taxon>Aconoidasida</taxon>
        <taxon>Piroplasmida</taxon>
        <taxon>Babesiidae</taxon>
        <taxon>Babesia</taxon>
    </lineage>
</organism>
<dbReference type="EMBL" id="BPLF01000001">
    <property type="protein sequence ID" value="GIX61452.1"/>
    <property type="molecule type" value="Genomic_DNA"/>
</dbReference>
<comment type="caution">
    <text evidence="1">The sequence shown here is derived from an EMBL/GenBank/DDBJ whole genome shotgun (WGS) entry which is preliminary data.</text>
</comment>
<gene>
    <name evidence="1" type="ORF">BcabD6B2_08870</name>
</gene>
<sequence>MLYGTTLIPNELLESVGQLANKSFAIRLQGILNLLKVLIKLGIRPLNIVKELFDGVGEGIDGIIALTIRIMPILPRHPKDPVDGLLQVGGAARGEVYWGAY</sequence>
<evidence type="ECO:0000313" key="1">
    <source>
        <dbReference type="EMBL" id="GIX61452.1"/>
    </source>
</evidence>
<dbReference type="AlphaFoldDB" id="A0AAV4LPB2"/>